<organism evidence="7 8">
    <name type="scientific">Crassostrea virginica</name>
    <name type="common">Eastern oyster</name>
    <dbReference type="NCBI Taxonomy" id="6565"/>
    <lineage>
        <taxon>Eukaryota</taxon>
        <taxon>Metazoa</taxon>
        <taxon>Spiralia</taxon>
        <taxon>Lophotrochozoa</taxon>
        <taxon>Mollusca</taxon>
        <taxon>Bivalvia</taxon>
        <taxon>Autobranchia</taxon>
        <taxon>Pteriomorphia</taxon>
        <taxon>Ostreida</taxon>
        <taxon>Ostreoidea</taxon>
        <taxon>Ostreidae</taxon>
        <taxon>Crassostrea</taxon>
    </lineage>
</organism>
<feature type="transmembrane region" description="Helical" evidence="6">
    <location>
        <begin position="301"/>
        <end position="321"/>
    </location>
</feature>
<dbReference type="SMART" id="SM00679">
    <property type="entry name" value="CTNS"/>
    <property type="match status" value="2"/>
</dbReference>
<comment type="subcellular location">
    <subcellularLocation>
        <location evidence="1">Membrane</location>
        <topology evidence="1">Multi-pass membrane protein</topology>
    </subcellularLocation>
</comment>
<keyword evidence="2 6" id="KW-0812">Transmembrane</keyword>
<dbReference type="OrthoDB" id="8048523at2759"/>
<evidence type="ECO:0000256" key="6">
    <source>
        <dbReference type="SAM" id="Phobius"/>
    </source>
</evidence>
<evidence type="ECO:0000256" key="3">
    <source>
        <dbReference type="ARBA" id="ARBA00022989"/>
    </source>
</evidence>
<feature type="transmembrane region" description="Helical" evidence="6">
    <location>
        <begin position="117"/>
        <end position="136"/>
    </location>
</feature>
<evidence type="ECO:0000313" key="8">
    <source>
        <dbReference type="RefSeq" id="XP_022296909.1"/>
    </source>
</evidence>
<sequence length="331" mass="38338">MTNRTGGSLLEQNCRPEWPPWTCVAANVCGLCSTTLWFLVLLPQVWKNFRRKSVVGLSVLWGTANFTASLVNLCFVYGYAEIPLYGKINSIYMPILEFTILVQFWIYGHHYQRKHKVAYLVFCLCVWTTLLSLNLGLKLFPYIQWVAIGLWCIETFPQVFLNFKLRSTYGQSTRSVIIASIGKMTDFLSTYGLRMPIQYVVMIYFSSSVNYVNVIQVVWFHGRRPYIERDVTPNVQYKEFHDDNVDDNMKNTEEEALCTPKGQRLAPGVRTRRAIRCFLIALFSCFLALFAYGIVWATKSYYAIFAPVTLVSVTSFAFLWYSRSWKTDRVV</sequence>
<evidence type="ECO:0000256" key="1">
    <source>
        <dbReference type="ARBA" id="ARBA00004141"/>
    </source>
</evidence>
<feature type="transmembrane region" description="Helical" evidence="6">
    <location>
        <begin position="199"/>
        <end position="220"/>
    </location>
</feature>
<evidence type="ECO:0000256" key="4">
    <source>
        <dbReference type="ARBA" id="ARBA00023136"/>
    </source>
</evidence>
<reference evidence="8" key="1">
    <citation type="submission" date="2025-08" db="UniProtKB">
        <authorList>
            <consortium name="RefSeq"/>
        </authorList>
    </citation>
    <scope>IDENTIFICATION</scope>
    <source>
        <tissue evidence="8">Whole sample</tissue>
    </source>
</reference>
<dbReference type="GO" id="GO:0016020">
    <property type="term" value="C:membrane"/>
    <property type="evidence" value="ECO:0007669"/>
    <property type="project" value="UniProtKB-SubCell"/>
</dbReference>
<name>A0A8B8B2Q4_CRAVI</name>
<dbReference type="Gene3D" id="1.20.1280.290">
    <property type="match status" value="1"/>
</dbReference>
<feature type="transmembrane region" description="Helical" evidence="6">
    <location>
        <begin position="91"/>
        <end position="108"/>
    </location>
</feature>
<dbReference type="Pfam" id="PF04193">
    <property type="entry name" value="PQ-loop"/>
    <property type="match status" value="2"/>
</dbReference>
<accession>A0A8B8B2Q4</accession>
<evidence type="ECO:0000313" key="7">
    <source>
        <dbReference type="Proteomes" id="UP000694844"/>
    </source>
</evidence>
<dbReference type="Proteomes" id="UP000694844">
    <property type="component" value="Chromosome 8"/>
</dbReference>
<keyword evidence="4 6" id="KW-0472">Membrane</keyword>
<gene>
    <name evidence="8" type="primary">LOC111106497</name>
</gene>
<proteinExistence type="inferred from homology"/>
<dbReference type="InterPro" id="IPR051415">
    <property type="entry name" value="LAAT-1"/>
</dbReference>
<feature type="transmembrane region" description="Helical" evidence="6">
    <location>
        <begin position="54"/>
        <end position="79"/>
    </location>
</feature>
<evidence type="ECO:0000256" key="5">
    <source>
        <dbReference type="ARBA" id="ARBA00038039"/>
    </source>
</evidence>
<dbReference type="AlphaFoldDB" id="A0A8B8B2Q4"/>
<keyword evidence="7" id="KW-1185">Reference proteome</keyword>
<evidence type="ECO:0000256" key="2">
    <source>
        <dbReference type="ARBA" id="ARBA00022692"/>
    </source>
</evidence>
<dbReference type="PANTHER" id="PTHR16201:SF37">
    <property type="entry name" value="PQ-LOOP REPEAT-CONTAINING PROTEIN"/>
    <property type="match status" value="1"/>
</dbReference>
<keyword evidence="3 6" id="KW-1133">Transmembrane helix</keyword>
<comment type="similarity">
    <text evidence="5">Belongs to the laat-1 family.</text>
</comment>
<dbReference type="GeneID" id="111106497"/>
<protein>
    <submittedName>
        <fullName evidence="8">Cystinosin homolog</fullName>
    </submittedName>
</protein>
<feature type="transmembrane region" description="Helical" evidence="6">
    <location>
        <begin position="18"/>
        <end position="42"/>
    </location>
</feature>
<dbReference type="InterPro" id="IPR006603">
    <property type="entry name" value="PQ-loop_rpt"/>
</dbReference>
<dbReference type="PANTHER" id="PTHR16201">
    <property type="entry name" value="SEVEN TRANSMEMBRANE PROTEIN 1-RELATED"/>
    <property type="match status" value="1"/>
</dbReference>
<dbReference type="KEGG" id="cvn:111106497"/>
<feature type="transmembrane region" description="Helical" evidence="6">
    <location>
        <begin position="274"/>
        <end position="295"/>
    </location>
</feature>
<dbReference type="RefSeq" id="XP_022296909.1">
    <property type="nucleotide sequence ID" value="XM_022441201.1"/>
</dbReference>